<protein>
    <submittedName>
        <fullName evidence="6">GNAT family N-acetyltransferase</fullName>
    </submittedName>
</protein>
<evidence type="ECO:0000256" key="1">
    <source>
        <dbReference type="ARBA" id="ARBA00005189"/>
    </source>
</evidence>
<name>A0A558AN80_9PSEU</name>
<dbReference type="Gene3D" id="3.40.630.30">
    <property type="match status" value="1"/>
</dbReference>
<dbReference type="AlphaFoldDB" id="A0A558AN80"/>
<sequence>MTTLIDTRYQAVVTTDPALVAACQNLRQQVFSAEFGTTEDRDEFDDICEHLAVLHDGEVVGTYRMLLPGRGERLYAQGEFALDALPPVRPELVEIGRSCVHPEHRSGAVINLMWATMGRYVQSAGYRHLAGCASVSLADGGVAAANTWELTRAKHLAPPELRVEPHRPWIPLPRTRQRPTYAAVPPLLRGYLRLGAWVCGPPAHDPEFAVADFFTLLSFDQVGERYRRYFFEDAG</sequence>
<organism evidence="6 7">
    <name type="scientific">Amycolatopsis acidiphila</name>
    <dbReference type="NCBI Taxonomy" id="715473"/>
    <lineage>
        <taxon>Bacteria</taxon>
        <taxon>Bacillati</taxon>
        <taxon>Actinomycetota</taxon>
        <taxon>Actinomycetes</taxon>
        <taxon>Pseudonocardiales</taxon>
        <taxon>Pseudonocardiaceae</taxon>
        <taxon>Amycolatopsis</taxon>
    </lineage>
</organism>
<keyword evidence="2" id="KW-0444">Lipid biosynthesis</keyword>
<dbReference type="Pfam" id="PF13444">
    <property type="entry name" value="Acetyltransf_5"/>
    <property type="match status" value="1"/>
</dbReference>
<gene>
    <name evidence="6" type="ORF">FNH06_02700</name>
</gene>
<proteinExistence type="predicted"/>
<dbReference type="OrthoDB" id="9787072at2"/>
<accession>A0A558AN80</accession>
<dbReference type="InterPro" id="IPR016181">
    <property type="entry name" value="Acyl_CoA_acyltransferase"/>
</dbReference>
<evidence type="ECO:0000256" key="2">
    <source>
        <dbReference type="ARBA" id="ARBA00022516"/>
    </source>
</evidence>
<evidence type="ECO:0000313" key="7">
    <source>
        <dbReference type="Proteomes" id="UP000318578"/>
    </source>
</evidence>
<dbReference type="PANTHER" id="PTHR37323:SF1">
    <property type="entry name" value="L-ORNITHINE N(ALPHA)-ACYLTRANSFERASE"/>
    <property type="match status" value="1"/>
</dbReference>
<evidence type="ECO:0000313" key="6">
    <source>
        <dbReference type="EMBL" id="TVT25722.1"/>
    </source>
</evidence>
<evidence type="ECO:0000256" key="3">
    <source>
        <dbReference type="ARBA" id="ARBA00022679"/>
    </source>
</evidence>
<dbReference type="PANTHER" id="PTHR37323">
    <property type="entry name" value="GCN5-RELATED N-ACETYLTRANSFERASE"/>
    <property type="match status" value="1"/>
</dbReference>
<dbReference type="GO" id="GO:0006629">
    <property type="term" value="P:lipid metabolic process"/>
    <property type="evidence" value="ECO:0007669"/>
    <property type="project" value="UniProtKB-KW"/>
</dbReference>
<dbReference type="EMBL" id="VJZA01000002">
    <property type="protein sequence ID" value="TVT25722.1"/>
    <property type="molecule type" value="Genomic_DNA"/>
</dbReference>
<dbReference type="InterPro" id="IPR052351">
    <property type="entry name" value="Ornithine_N-alpha-AT"/>
</dbReference>
<evidence type="ECO:0000256" key="5">
    <source>
        <dbReference type="ARBA" id="ARBA00023315"/>
    </source>
</evidence>
<comment type="pathway">
    <text evidence="1">Lipid metabolism.</text>
</comment>
<comment type="caution">
    <text evidence="6">The sequence shown here is derived from an EMBL/GenBank/DDBJ whole genome shotgun (WGS) entry which is preliminary data.</text>
</comment>
<dbReference type="Proteomes" id="UP000318578">
    <property type="component" value="Unassembled WGS sequence"/>
</dbReference>
<dbReference type="SUPFAM" id="SSF55729">
    <property type="entry name" value="Acyl-CoA N-acyltransferases (Nat)"/>
    <property type="match status" value="1"/>
</dbReference>
<evidence type="ECO:0000256" key="4">
    <source>
        <dbReference type="ARBA" id="ARBA00023098"/>
    </source>
</evidence>
<keyword evidence="7" id="KW-1185">Reference proteome</keyword>
<dbReference type="RefSeq" id="WP_144633009.1">
    <property type="nucleotide sequence ID" value="NZ_BNAX01000013.1"/>
</dbReference>
<keyword evidence="3 6" id="KW-0808">Transferase</keyword>
<dbReference type="GO" id="GO:0016746">
    <property type="term" value="F:acyltransferase activity"/>
    <property type="evidence" value="ECO:0007669"/>
    <property type="project" value="UniProtKB-KW"/>
</dbReference>
<keyword evidence="4" id="KW-0443">Lipid metabolism</keyword>
<reference evidence="6 7" key="1">
    <citation type="submission" date="2019-07" db="EMBL/GenBank/DDBJ databases">
        <title>New species of Amycolatopsis and Streptomyces.</title>
        <authorList>
            <person name="Duangmal K."/>
            <person name="Teo W.F.A."/>
            <person name="Lipun K."/>
        </authorList>
    </citation>
    <scope>NUCLEOTIDE SEQUENCE [LARGE SCALE GENOMIC DNA]</scope>
    <source>
        <strain evidence="6 7">JCM 30562</strain>
    </source>
</reference>
<keyword evidence="5" id="KW-0012">Acyltransferase</keyword>